<gene>
    <name evidence="2" type="ORF">HYALB_00012313</name>
</gene>
<organism evidence="2 3">
    <name type="scientific">Hymenoscyphus albidus</name>
    <dbReference type="NCBI Taxonomy" id="595503"/>
    <lineage>
        <taxon>Eukaryota</taxon>
        <taxon>Fungi</taxon>
        <taxon>Dikarya</taxon>
        <taxon>Ascomycota</taxon>
        <taxon>Pezizomycotina</taxon>
        <taxon>Leotiomycetes</taxon>
        <taxon>Helotiales</taxon>
        <taxon>Helotiaceae</taxon>
        <taxon>Hymenoscyphus</taxon>
    </lineage>
</organism>
<dbReference type="Proteomes" id="UP000701801">
    <property type="component" value="Unassembled WGS sequence"/>
</dbReference>
<accession>A0A9N9LLK8</accession>
<dbReference type="Pfam" id="PF11578">
    <property type="entry name" value="DUF3237"/>
    <property type="match status" value="1"/>
</dbReference>
<feature type="compositionally biased region" description="Low complexity" evidence="1">
    <location>
        <begin position="21"/>
        <end position="38"/>
    </location>
</feature>
<proteinExistence type="predicted"/>
<dbReference type="AlphaFoldDB" id="A0A9N9LLK8"/>
<comment type="caution">
    <text evidence="2">The sequence shown here is derived from an EMBL/GenBank/DDBJ whole genome shotgun (WGS) entry which is preliminary data.</text>
</comment>
<sequence>MFSRFVQYIQSATFSLLTLSSAPKPTTPTEKETQSSSEHPSKMSYLLDPNASETASKQTIAPQSFPTVEPAFTIQVQISGKYMVGDVFTGSTLAAVPFTAGVIKSVPSFEKQFELEVFTGQDFFYIDADKSHARFNVNAIAKDSNDVAVSVKLAGLTKLTENIQGLLFGAPEASTSPFGYGIETVSFETGHPDYRFLEQNIWAASQRFAIIDGAFVVQLRVSKVSPGTGMECPEGTDYMTATTYLTVGANAFDVRELLGDFYNLDWVPQKVVDPTGPDNKVGSTRLTVIAIDVGMYEWLEELTRYEPGPDGSFLWAFKVANVPLKFHEIPGRFAGEFISMKTDVISSNQTRISWNLYGCHSGGMHRYSEFQRMVLTRVNGLLEEAGKITGDSEAAWSEIGVPRGMTLASAVDFPTNTGSQCPLTDGGVLRKQHLGNGNAWTVL</sequence>
<reference evidence="2" key="1">
    <citation type="submission" date="2021-07" db="EMBL/GenBank/DDBJ databases">
        <authorList>
            <person name="Durling M."/>
        </authorList>
    </citation>
    <scope>NUCLEOTIDE SEQUENCE</scope>
</reference>
<name>A0A9N9LLK8_9HELO</name>
<evidence type="ECO:0000256" key="1">
    <source>
        <dbReference type="SAM" id="MobiDB-lite"/>
    </source>
</evidence>
<dbReference type="OrthoDB" id="2544694at2759"/>
<dbReference type="EMBL" id="CAJVRM010000158">
    <property type="protein sequence ID" value="CAG8975978.1"/>
    <property type="molecule type" value="Genomic_DNA"/>
</dbReference>
<protein>
    <submittedName>
        <fullName evidence="2">Uncharacterized protein</fullName>
    </submittedName>
</protein>
<feature type="region of interest" description="Disordered" evidence="1">
    <location>
        <begin position="21"/>
        <end position="46"/>
    </location>
</feature>
<evidence type="ECO:0000313" key="2">
    <source>
        <dbReference type="EMBL" id="CAG8975978.1"/>
    </source>
</evidence>
<dbReference type="Gene3D" id="2.40.160.20">
    <property type="match status" value="1"/>
</dbReference>
<keyword evidence="3" id="KW-1185">Reference proteome</keyword>
<evidence type="ECO:0000313" key="3">
    <source>
        <dbReference type="Proteomes" id="UP000701801"/>
    </source>
</evidence>